<dbReference type="EMBL" id="BJXL01000032">
    <property type="protein sequence ID" value="GEM83106.1"/>
    <property type="molecule type" value="Genomic_DNA"/>
</dbReference>
<evidence type="ECO:0000256" key="2">
    <source>
        <dbReference type="ARBA" id="ARBA00022692"/>
    </source>
</evidence>
<dbReference type="Pfam" id="PF07584">
    <property type="entry name" value="BatA"/>
    <property type="match status" value="1"/>
</dbReference>
<keyword evidence="4 5" id="KW-0472">Membrane</keyword>
<dbReference type="SMART" id="SM00327">
    <property type="entry name" value="VWA"/>
    <property type="match status" value="1"/>
</dbReference>
<evidence type="ECO:0000256" key="3">
    <source>
        <dbReference type="ARBA" id="ARBA00022989"/>
    </source>
</evidence>
<dbReference type="Gene3D" id="3.40.50.410">
    <property type="entry name" value="von Willebrand factor, type A domain"/>
    <property type="match status" value="1"/>
</dbReference>
<dbReference type="PANTHER" id="PTHR22550:SF5">
    <property type="entry name" value="LEUCINE ZIPPER PROTEIN 4"/>
    <property type="match status" value="1"/>
</dbReference>
<dbReference type="OrthoDB" id="8882959at2"/>
<dbReference type="InterPro" id="IPR050768">
    <property type="entry name" value="UPF0353/GerABKA_families"/>
</dbReference>
<dbReference type="PROSITE" id="PS50234">
    <property type="entry name" value="VWFA"/>
    <property type="match status" value="1"/>
</dbReference>
<organism evidence="7 8">
    <name type="scientific">Meiothermus hypogaeus NBRC 106114</name>
    <dbReference type="NCBI Taxonomy" id="1227553"/>
    <lineage>
        <taxon>Bacteria</taxon>
        <taxon>Thermotogati</taxon>
        <taxon>Deinococcota</taxon>
        <taxon>Deinococci</taxon>
        <taxon>Thermales</taxon>
        <taxon>Thermaceae</taxon>
        <taxon>Meiothermus</taxon>
    </lineage>
</organism>
<dbReference type="InterPro" id="IPR036465">
    <property type="entry name" value="vWFA_dom_sf"/>
</dbReference>
<evidence type="ECO:0000256" key="5">
    <source>
        <dbReference type="SAM" id="Phobius"/>
    </source>
</evidence>
<keyword evidence="1" id="KW-1003">Cell membrane</keyword>
<name>A0A511R295_9DEIN</name>
<dbReference type="SUPFAM" id="SSF53300">
    <property type="entry name" value="vWA-like"/>
    <property type="match status" value="1"/>
</dbReference>
<dbReference type="InterPro" id="IPR002035">
    <property type="entry name" value="VWF_A"/>
</dbReference>
<protein>
    <submittedName>
        <fullName evidence="7">UPF0353 protein</fullName>
    </submittedName>
</protein>
<dbReference type="Pfam" id="PF13519">
    <property type="entry name" value="VWA_2"/>
    <property type="match status" value="1"/>
</dbReference>
<evidence type="ECO:0000313" key="8">
    <source>
        <dbReference type="Proteomes" id="UP000321197"/>
    </source>
</evidence>
<feature type="domain" description="VWFA" evidence="6">
    <location>
        <begin position="87"/>
        <end position="280"/>
    </location>
</feature>
<evidence type="ECO:0000256" key="1">
    <source>
        <dbReference type="ARBA" id="ARBA00022475"/>
    </source>
</evidence>
<reference evidence="7 8" key="1">
    <citation type="submission" date="2019-07" db="EMBL/GenBank/DDBJ databases">
        <title>Whole genome shotgun sequence of Meiothermus hypogaeus NBRC 106114.</title>
        <authorList>
            <person name="Hosoyama A."/>
            <person name="Uohara A."/>
            <person name="Ohji S."/>
            <person name="Ichikawa N."/>
        </authorList>
    </citation>
    <scope>NUCLEOTIDE SEQUENCE [LARGE SCALE GENOMIC DNA]</scope>
    <source>
        <strain evidence="7 8">NBRC 106114</strain>
    </source>
</reference>
<sequence length="319" mass="34862">MMFIWPWALGLLLLVPLLIWLYRLSLRPPAESVVLHPDVAMLARASRRAQNWRQHLSAGLYLLALVMAVVALARPTLPVLQADPRAAVVLAVDISRSMQATDVQPSRFEAARAALRTFIRELPEGMRVALVTFSRDAQLVVPLTTDRGRLLEAVDFLDLNLGTAIGDAILESIMALPPLSERAEAPDPRSLASIILLTDGRSLAGVDPVEAAQEAARLKIRVHAIGIGRASDGAVPGLPEQYALAAQFDEEALKEIARVGDGEYFFVDSAAKLKEAYRTLTRQMTWRVRRDEATAVFSLLAAGLLALSLALAQVRRRVV</sequence>
<accession>A0A511R295</accession>
<feature type="transmembrane region" description="Helical" evidence="5">
    <location>
        <begin position="293"/>
        <end position="314"/>
    </location>
</feature>
<dbReference type="RefSeq" id="WP_119341984.1">
    <property type="nucleotide sequence ID" value="NZ_BJXL01000032.1"/>
</dbReference>
<dbReference type="PANTHER" id="PTHR22550">
    <property type="entry name" value="SPORE GERMINATION PROTEIN"/>
    <property type="match status" value="1"/>
</dbReference>
<dbReference type="InterPro" id="IPR024163">
    <property type="entry name" value="Aerotolerance_reg_N"/>
</dbReference>
<evidence type="ECO:0000256" key="4">
    <source>
        <dbReference type="ARBA" id="ARBA00023136"/>
    </source>
</evidence>
<evidence type="ECO:0000313" key="7">
    <source>
        <dbReference type="EMBL" id="GEM83106.1"/>
    </source>
</evidence>
<keyword evidence="3 5" id="KW-1133">Transmembrane helix</keyword>
<dbReference type="AlphaFoldDB" id="A0A511R295"/>
<dbReference type="Proteomes" id="UP000321197">
    <property type="component" value="Unassembled WGS sequence"/>
</dbReference>
<comment type="caution">
    <text evidence="7">The sequence shown here is derived from an EMBL/GenBank/DDBJ whole genome shotgun (WGS) entry which is preliminary data.</text>
</comment>
<keyword evidence="2 5" id="KW-0812">Transmembrane</keyword>
<proteinExistence type="predicted"/>
<feature type="transmembrane region" description="Helical" evidence="5">
    <location>
        <begin position="56"/>
        <end position="73"/>
    </location>
</feature>
<gene>
    <name evidence="7" type="ORF">MHY01S_12720</name>
</gene>
<evidence type="ECO:0000259" key="6">
    <source>
        <dbReference type="PROSITE" id="PS50234"/>
    </source>
</evidence>